<dbReference type="Ensembl" id="ENSVKKT00000000077.1">
    <property type="protein sequence ID" value="ENSVKKP00000000073.1"/>
    <property type="gene ID" value="ENSVKKG00000000048.1"/>
</dbReference>
<feature type="region of interest" description="Disordered" evidence="4">
    <location>
        <begin position="789"/>
        <end position="812"/>
    </location>
</feature>
<dbReference type="InterPro" id="IPR001680">
    <property type="entry name" value="WD40_rpt"/>
</dbReference>
<evidence type="ECO:0000313" key="5">
    <source>
        <dbReference type="Ensembl" id="ENSVKKP00000000073.1"/>
    </source>
</evidence>
<sequence>KKYQDPMVLAITHAPRLHLFVAYCDDVHFRFFADHTRDFKLLLDSRSPYSITSMCFNPATGELVTGAIGTVIFWSLATEEGLSMGVAQEVPIASGEFVHALSLEQEQKVLLALCENVIRVYDSHSRALIRAFQVSQGVSLTCCSANWSQSFLYTGDLAGDVKVWNFGTGGQVSQFKAHLSAITSIISRIPVHTLMTASLDGLLKEWNVTTCELLRRVDIGEEVFQMQFITEQTFFLRTQFTFTIRTVNNFYQLFNRTKSMLKGLVRVQCGPERARILATTEDGVVRFLSPITGEMLFITWPFQLLEKALDTVYDPDREELLVTMGTTDIYALDTSKNPCPVKYILRAADSVEDKVLCLAYSRLDLEGRTSSFIFSGFKSGRVRTVTQQLYRMGSRKLHDGNVVALSSISAAGSPSPHTWESSYLCSYGLDEYIILSNVVLKKNRLLEVVPLVAIASTNCRIHRLLLIPGYICVLTEQNRVRLWRHGALVPGKKNPFWKETATLHPTSITSFDYCHPLGMLVTGGSDGSVRIWDILGQLLVEFDTSLKFSRVCFANQRGDLVVGCNMNIFFISCVTYLPSKQLGTLLAQRVRDDAVELPLPFVSRFLLSFDIVFVPNGQAGEEVRAAGPGRSWPIAPDGYVPNSVVRARLFPKGTPEALRCSLLQSRDPLPKRRVIKIQLPEGDTSEAAEKARKKKAHKMRHGTSSAEGPRRGDLLSDLVAKPWLRHKPSDTTLPSVVEALLSLMDDVPYSSYVLCTSALVQLAEAYALPSAVQERAFDRLILDTTHKEVGPRAAPAGGGTGGHRRGCRSSGDVAGPWRGPRALLCRRTGSPRARGRGWMSAGRGPGRRKVHTGGGGRERGPTWLCWLSSHRPGSREGSPRFSSRNAGAECAWAAQQASGGWPLPGTRGRGCQASLGARLCCSDLCWHSLAWIGLLAGSLGGRGTWLGRPRAGWLLRTHPGVNSGREAVRVHPLPWQGLARLRASGGAPAAGGTWARLAVPLLLPR</sequence>
<evidence type="ECO:0000313" key="6">
    <source>
        <dbReference type="Proteomes" id="UP000694545"/>
    </source>
</evidence>
<keyword evidence="1 3" id="KW-0853">WD repeat</keyword>
<evidence type="ECO:0000256" key="1">
    <source>
        <dbReference type="ARBA" id="ARBA00022574"/>
    </source>
</evidence>
<dbReference type="Proteomes" id="UP000694545">
    <property type="component" value="Unplaced"/>
</dbReference>
<dbReference type="InterPro" id="IPR015943">
    <property type="entry name" value="WD40/YVTN_repeat-like_dom_sf"/>
</dbReference>
<evidence type="ECO:0000256" key="4">
    <source>
        <dbReference type="SAM" id="MobiDB-lite"/>
    </source>
</evidence>
<dbReference type="PANTHER" id="PTHR45532:SF4">
    <property type="entry name" value="WD REPEAT-CONTAINING PROTEIN 55 HOMOLOG"/>
    <property type="match status" value="1"/>
</dbReference>
<feature type="compositionally biased region" description="Basic residues" evidence="4">
    <location>
        <begin position="691"/>
        <end position="701"/>
    </location>
</feature>
<dbReference type="PROSITE" id="PS00678">
    <property type="entry name" value="WD_REPEATS_1"/>
    <property type="match status" value="1"/>
</dbReference>
<dbReference type="InterPro" id="IPR019775">
    <property type="entry name" value="WD40_repeat_CS"/>
</dbReference>
<dbReference type="OMA" id="HTGSFHV"/>
<proteinExistence type="predicted"/>
<feature type="repeat" description="WD" evidence="3">
    <location>
        <begin position="175"/>
        <end position="216"/>
    </location>
</feature>
<dbReference type="SUPFAM" id="SSF50978">
    <property type="entry name" value="WD40 repeat-like"/>
    <property type="match status" value="2"/>
</dbReference>
<dbReference type="PROSITE" id="PS50082">
    <property type="entry name" value="WD_REPEATS_2"/>
    <property type="match status" value="2"/>
</dbReference>
<dbReference type="Gene3D" id="2.130.10.10">
    <property type="entry name" value="YVTN repeat-like/Quinoprotein amine dehydrogenase"/>
    <property type="match status" value="2"/>
</dbReference>
<keyword evidence="2" id="KW-0677">Repeat</keyword>
<dbReference type="InterPro" id="IPR036322">
    <property type="entry name" value="WD40_repeat_dom_sf"/>
</dbReference>
<organism evidence="5 6">
    <name type="scientific">Varanus komodoensis</name>
    <name type="common">Komodo dragon</name>
    <dbReference type="NCBI Taxonomy" id="61221"/>
    <lineage>
        <taxon>Eukaryota</taxon>
        <taxon>Metazoa</taxon>
        <taxon>Chordata</taxon>
        <taxon>Craniata</taxon>
        <taxon>Vertebrata</taxon>
        <taxon>Euteleostomi</taxon>
        <taxon>Lepidosauria</taxon>
        <taxon>Squamata</taxon>
        <taxon>Bifurcata</taxon>
        <taxon>Unidentata</taxon>
        <taxon>Episquamata</taxon>
        <taxon>Toxicofera</taxon>
        <taxon>Anguimorpha</taxon>
        <taxon>Paleoanguimorpha</taxon>
        <taxon>Varanoidea</taxon>
        <taxon>Varanidae</taxon>
        <taxon>Varanus</taxon>
    </lineage>
</organism>
<dbReference type="PANTHER" id="PTHR45532">
    <property type="entry name" value="WD REPEAT-CONTAINING PROTEIN 97"/>
    <property type="match status" value="1"/>
</dbReference>
<protein>
    <submittedName>
        <fullName evidence="5">Uncharacterized protein</fullName>
    </submittedName>
</protein>
<dbReference type="Pfam" id="PF00400">
    <property type="entry name" value="WD40"/>
    <property type="match status" value="1"/>
</dbReference>
<feature type="repeat" description="WD" evidence="3">
    <location>
        <begin position="501"/>
        <end position="534"/>
    </location>
</feature>
<evidence type="ECO:0000256" key="2">
    <source>
        <dbReference type="ARBA" id="ARBA00022737"/>
    </source>
</evidence>
<feature type="region of interest" description="Disordered" evidence="4">
    <location>
        <begin position="830"/>
        <end position="857"/>
    </location>
</feature>
<evidence type="ECO:0000256" key="3">
    <source>
        <dbReference type="PROSITE-ProRule" id="PRU00221"/>
    </source>
</evidence>
<reference evidence="5" key="1">
    <citation type="submission" date="2025-08" db="UniProtKB">
        <authorList>
            <consortium name="Ensembl"/>
        </authorList>
    </citation>
    <scope>IDENTIFICATION</scope>
</reference>
<dbReference type="PROSITE" id="PS50294">
    <property type="entry name" value="WD_REPEATS_REGION"/>
    <property type="match status" value="1"/>
</dbReference>
<name>A0A8D2IPB6_VARKO</name>
<keyword evidence="6" id="KW-1185">Reference proteome</keyword>
<dbReference type="SMART" id="SM00320">
    <property type="entry name" value="WD40"/>
    <property type="match status" value="4"/>
</dbReference>
<reference evidence="5" key="2">
    <citation type="submission" date="2025-09" db="UniProtKB">
        <authorList>
            <consortium name="Ensembl"/>
        </authorList>
    </citation>
    <scope>IDENTIFICATION</scope>
</reference>
<feature type="region of interest" description="Disordered" evidence="4">
    <location>
        <begin position="680"/>
        <end position="712"/>
    </location>
</feature>
<dbReference type="AlphaFoldDB" id="A0A8D2IPB6"/>
<accession>A0A8D2IPB6</accession>